<dbReference type="PANTHER" id="PTHR46880">
    <property type="entry name" value="RAS-ASSOCIATING DOMAIN-CONTAINING PROTEIN"/>
    <property type="match status" value="1"/>
</dbReference>
<gene>
    <name evidence="1" type="ORF">F7725_005339</name>
</gene>
<keyword evidence="2" id="KW-1185">Reference proteome</keyword>
<dbReference type="OrthoDB" id="8939799at2759"/>
<evidence type="ECO:0000313" key="2">
    <source>
        <dbReference type="Proteomes" id="UP000518266"/>
    </source>
</evidence>
<dbReference type="AlphaFoldDB" id="A0A7J5YQY6"/>
<dbReference type="EMBL" id="JAAKFY010000009">
    <property type="protein sequence ID" value="KAF3851984.1"/>
    <property type="molecule type" value="Genomic_DNA"/>
</dbReference>
<comment type="caution">
    <text evidence="1">The sequence shown here is derived from an EMBL/GenBank/DDBJ whole genome shotgun (WGS) entry which is preliminary data.</text>
</comment>
<sequence>MKPSRSQGTRWINHRRKALSSLASNYRCIVAHLLERQGDSGPDQQKLKAYWRQLTSSKFVLYMALYQDLLADLAELSLDFQADELSLSSVRSRVMASQAALLKQKEQPSPYLHPVITAFTNTGSTGVFIYKGVEISTSSTSAEAFHRQRREIVNTINACIGQRFSTFSTDPVLLASEVFDPVNMPAEDNISAIQQYGDSDLLERQFSTMKRMQGDWRLRLKTSTIEDLLLIKSEGCDPVAYESEEAVARWWAAGLLRRRPNIQPYGP</sequence>
<dbReference type="Proteomes" id="UP000518266">
    <property type="component" value="Unassembled WGS sequence"/>
</dbReference>
<reference evidence="1 2" key="1">
    <citation type="submission" date="2020-03" db="EMBL/GenBank/DDBJ databases">
        <title>Dissostichus mawsoni Genome sequencing and assembly.</title>
        <authorList>
            <person name="Park H."/>
        </authorList>
    </citation>
    <scope>NUCLEOTIDE SEQUENCE [LARGE SCALE GENOMIC DNA]</scope>
    <source>
        <strain evidence="1">DM0001</strain>
        <tissue evidence="1">Muscle</tissue>
    </source>
</reference>
<name>A0A7J5YQY6_DISMA</name>
<protein>
    <submittedName>
        <fullName evidence="1">Uncharacterized protein</fullName>
    </submittedName>
</protein>
<accession>A0A7J5YQY6</accession>
<dbReference type="PANTHER" id="PTHR46880:SF9">
    <property type="entry name" value="ZINC FINGER PROTEIN 862"/>
    <property type="match status" value="1"/>
</dbReference>
<organism evidence="1 2">
    <name type="scientific">Dissostichus mawsoni</name>
    <name type="common">Antarctic cod</name>
    <dbReference type="NCBI Taxonomy" id="36200"/>
    <lineage>
        <taxon>Eukaryota</taxon>
        <taxon>Metazoa</taxon>
        <taxon>Chordata</taxon>
        <taxon>Craniata</taxon>
        <taxon>Vertebrata</taxon>
        <taxon>Euteleostomi</taxon>
        <taxon>Actinopterygii</taxon>
        <taxon>Neopterygii</taxon>
        <taxon>Teleostei</taxon>
        <taxon>Neoteleostei</taxon>
        <taxon>Acanthomorphata</taxon>
        <taxon>Eupercaria</taxon>
        <taxon>Perciformes</taxon>
        <taxon>Notothenioidei</taxon>
        <taxon>Nototheniidae</taxon>
        <taxon>Dissostichus</taxon>
    </lineage>
</organism>
<proteinExistence type="predicted"/>
<evidence type="ECO:0000313" key="1">
    <source>
        <dbReference type="EMBL" id="KAF3851984.1"/>
    </source>
</evidence>